<dbReference type="PANTHER" id="PTHR35789:SF1">
    <property type="entry name" value="SPORE GERMINATION PROTEIN B3"/>
    <property type="match status" value="1"/>
</dbReference>
<dbReference type="PROSITE" id="PS51257">
    <property type="entry name" value="PROKAR_LIPOPROTEIN"/>
    <property type="match status" value="1"/>
</dbReference>
<evidence type="ECO:0000259" key="9">
    <source>
        <dbReference type="Pfam" id="PF25198"/>
    </source>
</evidence>
<keyword evidence="5" id="KW-0472">Membrane</keyword>
<accession>A0ABS5C7Z5</accession>
<evidence type="ECO:0000313" key="11">
    <source>
        <dbReference type="Proteomes" id="UP000673394"/>
    </source>
</evidence>
<dbReference type="RefSeq" id="WP_210656130.1">
    <property type="nucleotide sequence ID" value="NZ_JAGKSP010000002.1"/>
</dbReference>
<keyword evidence="11" id="KW-1185">Reference proteome</keyword>
<protein>
    <submittedName>
        <fullName evidence="10">Ger(X)C family spore germination protein</fullName>
    </submittedName>
</protein>
<evidence type="ECO:0000256" key="7">
    <source>
        <dbReference type="ARBA" id="ARBA00023288"/>
    </source>
</evidence>
<evidence type="ECO:0000256" key="1">
    <source>
        <dbReference type="ARBA" id="ARBA00004635"/>
    </source>
</evidence>
<gene>
    <name evidence="10" type="ORF">I8J30_05230</name>
</gene>
<dbReference type="InterPro" id="IPR057336">
    <property type="entry name" value="GerAC_N"/>
</dbReference>
<feature type="domain" description="Spore germination protein N-terminal" evidence="9">
    <location>
        <begin position="26"/>
        <end position="196"/>
    </location>
</feature>
<dbReference type="EMBL" id="JAGKSP010000002">
    <property type="protein sequence ID" value="MBP3962106.1"/>
    <property type="molecule type" value="Genomic_DNA"/>
</dbReference>
<dbReference type="Pfam" id="PF25198">
    <property type="entry name" value="Spore_GerAC_N"/>
    <property type="match status" value="1"/>
</dbReference>
<evidence type="ECO:0000256" key="6">
    <source>
        <dbReference type="ARBA" id="ARBA00023139"/>
    </source>
</evidence>
<dbReference type="Proteomes" id="UP000673394">
    <property type="component" value="Unassembled WGS sequence"/>
</dbReference>
<dbReference type="NCBIfam" id="TIGR02887">
    <property type="entry name" value="spore_ger_x_C"/>
    <property type="match status" value="1"/>
</dbReference>
<dbReference type="InterPro" id="IPR046953">
    <property type="entry name" value="Spore_GerAC-like_C"/>
</dbReference>
<keyword evidence="4" id="KW-0732">Signal</keyword>
<comment type="caution">
    <text evidence="10">The sequence shown here is derived from an EMBL/GenBank/DDBJ whole genome shotgun (WGS) entry which is preliminary data.</text>
</comment>
<evidence type="ECO:0000259" key="8">
    <source>
        <dbReference type="Pfam" id="PF05504"/>
    </source>
</evidence>
<evidence type="ECO:0000256" key="2">
    <source>
        <dbReference type="ARBA" id="ARBA00007886"/>
    </source>
</evidence>
<sequence length="366" mass="41272">MNVRSPAVKLTLIVLITVLLGGCGFKDIDKRFFVIAMGIDSADEGKKGFKITLRLAIPSPKVEPGAAQTQVETIQASTIAEALRLLKSHVDKELDFGHCKLYLLGEGLVKSDYTPTLRWISRRRDVSNIAYMAIGKPDAKTILNVNPPAERFPGNTIFLFYGKDGTQSSYIVSVYMFDFMRRVDERGMDPIMPIMRQEKNGYVVSKLGLLDKSRLVLTLNARETEMYNQIRNHYKKSTVTATIKGDTLVISVERINSNYRIVKERDGYVLKMKLKIGGIFEEAPGGIYDQDWKELEKAFDTQVADEAKRLLEKVQKAGVDPFGFGLRYRATHAGTPKTWKEWESIYPTLKFEVKADVIIEGSGLTR</sequence>
<comment type="similarity">
    <text evidence="2">Belongs to the GerABKC lipoprotein family.</text>
</comment>
<dbReference type="InterPro" id="IPR038501">
    <property type="entry name" value="Spore_GerAC_C_sf"/>
</dbReference>
<evidence type="ECO:0000256" key="3">
    <source>
        <dbReference type="ARBA" id="ARBA00022544"/>
    </source>
</evidence>
<evidence type="ECO:0000256" key="5">
    <source>
        <dbReference type="ARBA" id="ARBA00023136"/>
    </source>
</evidence>
<evidence type="ECO:0000256" key="4">
    <source>
        <dbReference type="ARBA" id="ARBA00022729"/>
    </source>
</evidence>
<feature type="domain" description="Spore germination GerAC-like C-terminal" evidence="8">
    <location>
        <begin position="207"/>
        <end position="363"/>
    </location>
</feature>
<reference evidence="10 11" key="1">
    <citation type="submission" date="2021-04" db="EMBL/GenBank/DDBJ databases">
        <title>Paenibacillus sp. DLE-14 whole genome sequence.</title>
        <authorList>
            <person name="Ham Y.J."/>
        </authorList>
    </citation>
    <scope>NUCLEOTIDE SEQUENCE [LARGE SCALE GENOMIC DNA]</scope>
    <source>
        <strain evidence="10 11">DLE-14</strain>
    </source>
</reference>
<name>A0ABS5C7Z5_9BACL</name>
<keyword evidence="3" id="KW-0309">Germination</keyword>
<dbReference type="Pfam" id="PF05504">
    <property type="entry name" value="Spore_GerAC"/>
    <property type="match status" value="1"/>
</dbReference>
<keyword evidence="7" id="KW-0449">Lipoprotein</keyword>
<dbReference type="Gene3D" id="3.30.300.210">
    <property type="entry name" value="Nutrient germinant receptor protein C, domain 3"/>
    <property type="match status" value="1"/>
</dbReference>
<evidence type="ECO:0000313" key="10">
    <source>
        <dbReference type="EMBL" id="MBP3962106.1"/>
    </source>
</evidence>
<keyword evidence="6" id="KW-0564">Palmitate</keyword>
<dbReference type="PANTHER" id="PTHR35789">
    <property type="entry name" value="SPORE GERMINATION PROTEIN B3"/>
    <property type="match status" value="1"/>
</dbReference>
<organism evidence="10 11">
    <name type="scientific">Paenibacillus lignilyticus</name>
    <dbReference type="NCBI Taxonomy" id="1172615"/>
    <lineage>
        <taxon>Bacteria</taxon>
        <taxon>Bacillati</taxon>
        <taxon>Bacillota</taxon>
        <taxon>Bacilli</taxon>
        <taxon>Bacillales</taxon>
        <taxon>Paenibacillaceae</taxon>
        <taxon>Paenibacillus</taxon>
    </lineage>
</organism>
<comment type="subcellular location">
    <subcellularLocation>
        <location evidence="1">Membrane</location>
        <topology evidence="1">Lipid-anchor</topology>
    </subcellularLocation>
</comment>
<dbReference type="InterPro" id="IPR008844">
    <property type="entry name" value="Spore_GerAC-like"/>
</dbReference>
<proteinExistence type="inferred from homology"/>